<accession>A0A8K0RA58</accession>
<gene>
    <name evidence="1" type="ORF">FB567DRAFT_619150</name>
</gene>
<dbReference type="EMBL" id="JAGMVJ010000006">
    <property type="protein sequence ID" value="KAH7089817.1"/>
    <property type="molecule type" value="Genomic_DNA"/>
</dbReference>
<keyword evidence="2" id="KW-1185">Reference proteome</keyword>
<organism evidence="1 2">
    <name type="scientific">Paraphoma chrysanthemicola</name>
    <dbReference type="NCBI Taxonomy" id="798071"/>
    <lineage>
        <taxon>Eukaryota</taxon>
        <taxon>Fungi</taxon>
        <taxon>Dikarya</taxon>
        <taxon>Ascomycota</taxon>
        <taxon>Pezizomycotina</taxon>
        <taxon>Dothideomycetes</taxon>
        <taxon>Pleosporomycetidae</taxon>
        <taxon>Pleosporales</taxon>
        <taxon>Pleosporineae</taxon>
        <taxon>Phaeosphaeriaceae</taxon>
        <taxon>Paraphoma</taxon>
    </lineage>
</organism>
<sequence>MLLAMAMQPVVGGRRRRTPPSDIERHRIHRARRCAIFTSTPTDQYGVYPQIPPTPLQFEHNHTFYSSSFYNTAYRRASCSLCHSGMPSFFHYCQDCGIVVCRMCSESFRFNSVFYQSYTQDLVSVITWAEDGVVPFRAEHKFVQQRLGYELDSDWGVAAMFEAWEEELYQLQPFMYWDFGTKAFIEEAEHEVQKVYWIVTEENVGLLGRDFQMTFRLDTNRYAPLYWEHHSET</sequence>
<dbReference type="Proteomes" id="UP000813461">
    <property type="component" value="Unassembled WGS sequence"/>
</dbReference>
<evidence type="ECO:0000313" key="2">
    <source>
        <dbReference type="Proteomes" id="UP000813461"/>
    </source>
</evidence>
<comment type="caution">
    <text evidence="1">The sequence shown here is derived from an EMBL/GenBank/DDBJ whole genome shotgun (WGS) entry which is preliminary data.</text>
</comment>
<protein>
    <submittedName>
        <fullName evidence="1">Uncharacterized protein</fullName>
    </submittedName>
</protein>
<name>A0A8K0RA58_9PLEO</name>
<dbReference type="OrthoDB" id="9977870at2759"/>
<dbReference type="AlphaFoldDB" id="A0A8K0RA58"/>
<evidence type="ECO:0000313" key="1">
    <source>
        <dbReference type="EMBL" id="KAH7089817.1"/>
    </source>
</evidence>
<proteinExistence type="predicted"/>
<reference evidence="1" key="1">
    <citation type="journal article" date="2021" name="Nat. Commun.">
        <title>Genetic determinants of endophytism in the Arabidopsis root mycobiome.</title>
        <authorList>
            <person name="Mesny F."/>
            <person name="Miyauchi S."/>
            <person name="Thiergart T."/>
            <person name="Pickel B."/>
            <person name="Atanasova L."/>
            <person name="Karlsson M."/>
            <person name="Huettel B."/>
            <person name="Barry K.W."/>
            <person name="Haridas S."/>
            <person name="Chen C."/>
            <person name="Bauer D."/>
            <person name="Andreopoulos W."/>
            <person name="Pangilinan J."/>
            <person name="LaButti K."/>
            <person name="Riley R."/>
            <person name="Lipzen A."/>
            <person name="Clum A."/>
            <person name="Drula E."/>
            <person name="Henrissat B."/>
            <person name="Kohler A."/>
            <person name="Grigoriev I.V."/>
            <person name="Martin F.M."/>
            <person name="Hacquard S."/>
        </authorList>
    </citation>
    <scope>NUCLEOTIDE SEQUENCE</scope>
    <source>
        <strain evidence="1">MPI-SDFR-AT-0120</strain>
    </source>
</reference>